<gene>
    <name evidence="3" type="ORF">D0Y53_05360</name>
</gene>
<protein>
    <recommendedName>
        <fullName evidence="5">Transmembrane repetitive protein</fullName>
    </recommendedName>
</protein>
<dbReference type="Proteomes" id="UP000262917">
    <property type="component" value="Unassembled WGS sequence"/>
</dbReference>
<evidence type="ECO:0000256" key="2">
    <source>
        <dbReference type="SAM" id="Phobius"/>
    </source>
</evidence>
<evidence type="ECO:0000313" key="3">
    <source>
        <dbReference type="EMBL" id="RFP61157.1"/>
    </source>
</evidence>
<keyword evidence="4" id="KW-1185">Reference proteome</keyword>
<dbReference type="AlphaFoldDB" id="A0A372DP28"/>
<feature type="compositionally biased region" description="Low complexity" evidence="1">
    <location>
        <begin position="192"/>
        <end position="210"/>
    </location>
</feature>
<keyword evidence="2" id="KW-0812">Transmembrane</keyword>
<evidence type="ECO:0000256" key="1">
    <source>
        <dbReference type="SAM" id="MobiDB-lite"/>
    </source>
</evidence>
<dbReference type="RefSeq" id="WP_117202183.1">
    <property type="nucleotide sequence ID" value="NZ_JBHTBK010000001.1"/>
</dbReference>
<comment type="caution">
    <text evidence="3">The sequence shown here is derived from an EMBL/GenBank/DDBJ whole genome shotgun (WGS) entry which is preliminary data.</text>
</comment>
<proteinExistence type="predicted"/>
<evidence type="ECO:0000313" key="4">
    <source>
        <dbReference type="Proteomes" id="UP000262917"/>
    </source>
</evidence>
<keyword evidence="2" id="KW-0472">Membrane</keyword>
<feature type="region of interest" description="Disordered" evidence="1">
    <location>
        <begin position="367"/>
        <end position="457"/>
    </location>
</feature>
<feature type="compositionally biased region" description="Low complexity" evidence="1">
    <location>
        <begin position="367"/>
        <end position="405"/>
    </location>
</feature>
<name>A0A372DP28_9GAMM</name>
<dbReference type="EMBL" id="QVPD01000004">
    <property type="protein sequence ID" value="RFP61157.1"/>
    <property type="molecule type" value="Genomic_DNA"/>
</dbReference>
<feature type="compositionally biased region" description="Low complexity" evidence="1">
    <location>
        <begin position="158"/>
        <end position="179"/>
    </location>
</feature>
<keyword evidence="2" id="KW-1133">Transmembrane helix</keyword>
<reference evidence="3 4" key="1">
    <citation type="submission" date="2018-08" db="EMBL/GenBank/DDBJ databases">
        <title>Lysobacter weifangensis sp. nov., a new member of the family 'Xanthomonadaceae', isolated from soil in a farmland.</title>
        <authorList>
            <person name="Zhao H."/>
        </authorList>
    </citation>
    <scope>NUCLEOTIDE SEQUENCE [LARGE SCALE GENOMIC DNA]</scope>
    <source>
        <strain evidence="3 4">WF-2</strain>
    </source>
</reference>
<dbReference type="OrthoDB" id="6008404at2"/>
<feature type="transmembrane region" description="Helical" evidence="2">
    <location>
        <begin position="101"/>
        <end position="122"/>
    </location>
</feature>
<feature type="region of interest" description="Disordered" evidence="1">
    <location>
        <begin position="148"/>
        <end position="210"/>
    </location>
</feature>
<feature type="compositionally biased region" description="Pro residues" evidence="1">
    <location>
        <begin position="180"/>
        <end position="191"/>
    </location>
</feature>
<organism evidence="3 4">
    <name type="scientific">Cognatiluteimonas weifangensis</name>
    <dbReference type="NCBI Taxonomy" id="2303539"/>
    <lineage>
        <taxon>Bacteria</taxon>
        <taxon>Pseudomonadati</taxon>
        <taxon>Pseudomonadota</taxon>
        <taxon>Gammaproteobacteria</taxon>
        <taxon>Lysobacterales</taxon>
        <taxon>Lysobacteraceae</taxon>
        <taxon>Cognatiluteimonas</taxon>
    </lineage>
</organism>
<sequence>MTAFSSAELIEALRRRLRRSLRPERPPGEFPPGWRDWFAAMPRSVGGVHGARAEAIVALLLQRTPRPPPRRSPELSHWQAFASLWRQQWQPPEPEDRRQRIAAGAITVVVHLVLAIALLWLAEVRFAGEPAPRGEDVVQVEFIGEGTPQVPGGGAPGGQVETRAAAAPARPGATARQAPAPQPQLQPPPSPSVAAPAAPPVTAAEPPAPAPEVAAALAQPLQVTQTPQPDSTFLLPAPVPRVPVLRQPQLTVPELREPVRTLEVAEAPAPAAKPVERIQPRLPAAQVAVPQLHTRVEALPAPVPLPDASARQVQIPQAQLTVPSLPAPAALPVAAAANAVAADAAAADRAPGTAGIAADRAAPASGAVPGAAATQSGGPPAPGSGSQAAATGTGTGPEPAARPGGWPSAQAGDDWGLSDRNRPGAQAGKPGLFDGDGRPRLPPGSQQAPGGGLPPGAVEERIANLDRAGTWLRRPPIDYTPTRFDRFWIPGETLLEEWVRRNIREVSIPIPGTSKKLRCVVSLLQLGGGCGITDPNLQDQEAGARPPPDVPFKPELQDK</sequence>
<accession>A0A372DP28</accession>
<feature type="region of interest" description="Disordered" evidence="1">
    <location>
        <begin position="535"/>
        <end position="559"/>
    </location>
</feature>
<evidence type="ECO:0008006" key="5">
    <source>
        <dbReference type="Google" id="ProtNLM"/>
    </source>
</evidence>